<evidence type="ECO:0000256" key="8">
    <source>
        <dbReference type="SAM" id="Phobius"/>
    </source>
</evidence>
<keyword evidence="8" id="KW-0812">Transmembrane</keyword>
<dbReference type="PANTHER" id="PTHR19433:SF111">
    <property type="entry name" value="T CELL RECEPTOR ALPHA VARIABLE 4"/>
    <property type="match status" value="1"/>
</dbReference>
<keyword evidence="2" id="KW-1003">Cell membrane</keyword>
<keyword evidence="6" id="KW-1015">Disulfide bond</keyword>
<evidence type="ECO:0000259" key="9">
    <source>
        <dbReference type="PROSITE" id="PS50835"/>
    </source>
</evidence>
<dbReference type="Gene3D" id="2.60.40.10">
    <property type="entry name" value="Immunoglobulins"/>
    <property type="match status" value="2"/>
</dbReference>
<dbReference type="AlphaFoldDB" id="A0AA88N6X6"/>
<dbReference type="InterPro" id="IPR013106">
    <property type="entry name" value="Ig_V-set"/>
</dbReference>
<keyword evidence="5 8" id="KW-0472">Membrane</keyword>
<keyword evidence="3" id="KW-0732">Signal</keyword>
<dbReference type="SMART" id="SM00409">
    <property type="entry name" value="IG"/>
    <property type="match status" value="2"/>
</dbReference>
<keyword evidence="8" id="KW-1133">Transmembrane helix</keyword>
<feature type="transmembrane region" description="Helical" evidence="8">
    <location>
        <begin position="39"/>
        <end position="58"/>
    </location>
</feature>
<dbReference type="CDD" id="cd00099">
    <property type="entry name" value="IgV"/>
    <property type="match status" value="1"/>
</dbReference>
<dbReference type="InterPro" id="IPR007110">
    <property type="entry name" value="Ig-like_dom"/>
</dbReference>
<dbReference type="GO" id="GO:0002376">
    <property type="term" value="P:immune system process"/>
    <property type="evidence" value="ECO:0007669"/>
    <property type="project" value="UniProtKB-KW"/>
</dbReference>
<evidence type="ECO:0000256" key="6">
    <source>
        <dbReference type="ARBA" id="ARBA00023157"/>
    </source>
</evidence>
<gene>
    <name evidence="10" type="ORF">Q5P01_008512</name>
</gene>
<accession>A0AA88N6X6</accession>
<dbReference type="InterPro" id="IPR052051">
    <property type="entry name" value="TCR_complex_component"/>
</dbReference>
<comment type="caution">
    <text evidence="10">The sequence shown here is derived from an EMBL/GenBank/DDBJ whole genome shotgun (WGS) entry which is preliminary data.</text>
</comment>
<evidence type="ECO:0000256" key="1">
    <source>
        <dbReference type="ARBA" id="ARBA00004236"/>
    </source>
</evidence>
<dbReference type="Pfam" id="PF07686">
    <property type="entry name" value="V-set"/>
    <property type="match status" value="1"/>
</dbReference>
<evidence type="ECO:0000313" key="11">
    <source>
        <dbReference type="Proteomes" id="UP001187415"/>
    </source>
</evidence>
<comment type="subcellular location">
    <subcellularLocation>
        <location evidence="1">Cell membrane</location>
    </subcellularLocation>
</comment>
<dbReference type="GO" id="GO:0009617">
    <property type="term" value="P:response to bacterium"/>
    <property type="evidence" value="ECO:0007669"/>
    <property type="project" value="TreeGrafter"/>
</dbReference>
<dbReference type="PROSITE" id="PS50835">
    <property type="entry name" value="IG_LIKE"/>
    <property type="match status" value="2"/>
</dbReference>
<dbReference type="InterPro" id="IPR036179">
    <property type="entry name" value="Ig-like_dom_sf"/>
</dbReference>
<proteinExistence type="predicted"/>
<dbReference type="SUPFAM" id="SSF48726">
    <property type="entry name" value="Immunoglobulin"/>
    <property type="match status" value="2"/>
</dbReference>
<dbReference type="InterPro" id="IPR003599">
    <property type="entry name" value="Ig_sub"/>
</dbReference>
<dbReference type="Proteomes" id="UP001187415">
    <property type="component" value="Unassembled WGS sequence"/>
</dbReference>
<protein>
    <recommendedName>
        <fullName evidence="9">Ig-like domain-containing protein</fullName>
    </recommendedName>
</protein>
<feature type="transmembrane region" description="Helical" evidence="8">
    <location>
        <begin position="291"/>
        <end position="312"/>
    </location>
</feature>
<dbReference type="InterPro" id="IPR013783">
    <property type="entry name" value="Ig-like_fold"/>
</dbReference>
<sequence>MHYMLISPPSLTEIPKTISTRDDVKMMVLWITLDNVKMIMFWVTLLLLHGAYALTPVISVQLGEPATFTCALPNTLMTRREVHWYRQSAGGPLKLVVTLRKSTKPEFSKEFPESRLKVDDDERFSNLTILRTIEEDEGMYHCGVLEWIATPAWSGTYLLIKGNSQRTSNYTVVQWSTASDPGHPGNSATLQCSVLFGTENQTCPGDHSVYWFRAGSEKSHPEIIHTDGNGQCEKRSDTVKSCVYGLSRTISSSDAGTYYCAVATCGQIVFGNGTKLDIADTNISTQRTTALIFLCGVLTISLTVLAFLFFPIDCDTNAAVSLHKYSGGQNTEQEKDDTKVYSAVIFTTVTSGSSGRTNATKAERERIYGAVKTFGLN</sequence>
<dbReference type="PANTHER" id="PTHR19433">
    <property type="entry name" value="T-CELL RECEPTOR ALPHA CHAIN V REGION-RELATED"/>
    <property type="match status" value="1"/>
</dbReference>
<name>A0AA88N6X6_CHASR</name>
<evidence type="ECO:0000256" key="4">
    <source>
        <dbReference type="ARBA" id="ARBA00022859"/>
    </source>
</evidence>
<keyword evidence="11" id="KW-1185">Reference proteome</keyword>
<evidence type="ECO:0000313" key="10">
    <source>
        <dbReference type="EMBL" id="KAK2848678.1"/>
    </source>
</evidence>
<dbReference type="EMBL" id="JAUPFM010000006">
    <property type="protein sequence ID" value="KAK2848678.1"/>
    <property type="molecule type" value="Genomic_DNA"/>
</dbReference>
<evidence type="ECO:0000256" key="7">
    <source>
        <dbReference type="ARBA" id="ARBA00023180"/>
    </source>
</evidence>
<dbReference type="GO" id="GO:0005886">
    <property type="term" value="C:plasma membrane"/>
    <property type="evidence" value="ECO:0007669"/>
    <property type="project" value="UniProtKB-SubCell"/>
</dbReference>
<evidence type="ECO:0000256" key="2">
    <source>
        <dbReference type="ARBA" id="ARBA00022475"/>
    </source>
</evidence>
<dbReference type="SMART" id="SM00406">
    <property type="entry name" value="IGv"/>
    <property type="match status" value="2"/>
</dbReference>
<reference evidence="10" key="1">
    <citation type="submission" date="2023-07" db="EMBL/GenBank/DDBJ databases">
        <title>Chromosome-level Genome Assembly of Striped Snakehead (Channa striata).</title>
        <authorList>
            <person name="Liu H."/>
        </authorList>
    </citation>
    <scope>NUCLEOTIDE SEQUENCE</scope>
    <source>
        <strain evidence="10">Gz</strain>
        <tissue evidence="10">Muscle</tissue>
    </source>
</reference>
<feature type="domain" description="Ig-like" evidence="9">
    <location>
        <begin position="185"/>
        <end position="284"/>
    </location>
</feature>
<organism evidence="10 11">
    <name type="scientific">Channa striata</name>
    <name type="common">Snakehead murrel</name>
    <name type="synonym">Ophicephalus striatus</name>
    <dbReference type="NCBI Taxonomy" id="64152"/>
    <lineage>
        <taxon>Eukaryota</taxon>
        <taxon>Metazoa</taxon>
        <taxon>Chordata</taxon>
        <taxon>Craniata</taxon>
        <taxon>Vertebrata</taxon>
        <taxon>Euteleostomi</taxon>
        <taxon>Actinopterygii</taxon>
        <taxon>Neopterygii</taxon>
        <taxon>Teleostei</taxon>
        <taxon>Neoteleostei</taxon>
        <taxon>Acanthomorphata</taxon>
        <taxon>Anabantaria</taxon>
        <taxon>Anabantiformes</taxon>
        <taxon>Channoidei</taxon>
        <taxon>Channidae</taxon>
        <taxon>Channa</taxon>
    </lineage>
</organism>
<feature type="domain" description="Ig-like" evidence="9">
    <location>
        <begin position="9"/>
        <end position="144"/>
    </location>
</feature>
<evidence type="ECO:0000256" key="3">
    <source>
        <dbReference type="ARBA" id="ARBA00022729"/>
    </source>
</evidence>
<keyword evidence="4" id="KW-0391">Immunity</keyword>
<keyword evidence="7" id="KW-0325">Glycoprotein</keyword>
<evidence type="ECO:0000256" key="5">
    <source>
        <dbReference type="ARBA" id="ARBA00023136"/>
    </source>
</evidence>